<keyword evidence="2" id="KW-1185">Reference proteome</keyword>
<organism evidence="1 2">
    <name type="scientific">Brachionus plicatilis</name>
    <name type="common">Marine rotifer</name>
    <name type="synonym">Brachionus muelleri</name>
    <dbReference type="NCBI Taxonomy" id="10195"/>
    <lineage>
        <taxon>Eukaryota</taxon>
        <taxon>Metazoa</taxon>
        <taxon>Spiralia</taxon>
        <taxon>Gnathifera</taxon>
        <taxon>Rotifera</taxon>
        <taxon>Eurotatoria</taxon>
        <taxon>Monogononta</taxon>
        <taxon>Pseudotrocha</taxon>
        <taxon>Ploima</taxon>
        <taxon>Brachionidae</taxon>
        <taxon>Brachionus</taxon>
    </lineage>
</organism>
<protein>
    <submittedName>
        <fullName evidence="1">Uncharacterized protein</fullName>
    </submittedName>
</protein>
<proteinExistence type="predicted"/>
<gene>
    <name evidence="1" type="ORF">BpHYR1_023202</name>
</gene>
<dbReference type="Proteomes" id="UP000276133">
    <property type="component" value="Unassembled WGS sequence"/>
</dbReference>
<name>A0A3M7PUA2_BRAPC</name>
<dbReference type="AlphaFoldDB" id="A0A3M7PUA2"/>
<dbReference type="EMBL" id="REGN01008843">
    <property type="protein sequence ID" value="RNA02544.1"/>
    <property type="molecule type" value="Genomic_DNA"/>
</dbReference>
<comment type="caution">
    <text evidence="1">The sequence shown here is derived from an EMBL/GenBank/DDBJ whole genome shotgun (WGS) entry which is preliminary data.</text>
</comment>
<evidence type="ECO:0000313" key="1">
    <source>
        <dbReference type="EMBL" id="RNA02544.1"/>
    </source>
</evidence>
<reference evidence="1 2" key="1">
    <citation type="journal article" date="2018" name="Sci. Rep.">
        <title>Genomic signatures of local adaptation to the degree of environmental predictability in rotifers.</title>
        <authorList>
            <person name="Franch-Gras L."/>
            <person name="Hahn C."/>
            <person name="Garcia-Roger E.M."/>
            <person name="Carmona M.J."/>
            <person name="Serra M."/>
            <person name="Gomez A."/>
        </authorList>
    </citation>
    <scope>NUCLEOTIDE SEQUENCE [LARGE SCALE GENOMIC DNA]</scope>
    <source>
        <strain evidence="1">HYR1</strain>
    </source>
</reference>
<sequence length="121" mass="13679">MLGIPRAIFINVSSPTHKTTRVHGLVCLDNWLWHNFNFGTKFDVYLTKRTNYVNSGLINARQRLEVNWFVNIGKVVQYNCCGCVQIKTYFDSIDAYLVADLIANVGSDVKVSVLVKLVPKA</sequence>
<evidence type="ECO:0000313" key="2">
    <source>
        <dbReference type="Proteomes" id="UP000276133"/>
    </source>
</evidence>
<accession>A0A3M7PUA2</accession>